<evidence type="ECO:0000313" key="18">
    <source>
        <dbReference type="EMBL" id="GAA2149436.1"/>
    </source>
</evidence>
<evidence type="ECO:0000256" key="5">
    <source>
        <dbReference type="ARBA" id="ARBA00012807"/>
    </source>
</evidence>
<evidence type="ECO:0000256" key="9">
    <source>
        <dbReference type="ARBA" id="ARBA00022679"/>
    </source>
</evidence>
<dbReference type="NCBIfam" id="TIGR00088">
    <property type="entry name" value="trmD"/>
    <property type="match status" value="1"/>
</dbReference>
<comment type="subunit">
    <text evidence="4 15 16">Homodimer.</text>
</comment>
<dbReference type="InterPro" id="IPR029026">
    <property type="entry name" value="tRNA_m1G_MTases_N"/>
</dbReference>
<dbReference type="Pfam" id="PF01746">
    <property type="entry name" value="tRNA_m1G_MT"/>
    <property type="match status" value="1"/>
</dbReference>
<evidence type="ECO:0000256" key="13">
    <source>
        <dbReference type="ARBA" id="ARBA00033392"/>
    </source>
</evidence>
<evidence type="ECO:0000256" key="15">
    <source>
        <dbReference type="HAMAP-Rule" id="MF_00605"/>
    </source>
</evidence>
<reference evidence="18 19" key="1">
    <citation type="journal article" date="2019" name="Int. J. Syst. Evol. Microbiol.">
        <title>The Global Catalogue of Microorganisms (GCM) 10K type strain sequencing project: providing services to taxonomists for standard genome sequencing and annotation.</title>
        <authorList>
            <consortium name="The Broad Institute Genomics Platform"/>
            <consortium name="The Broad Institute Genome Sequencing Center for Infectious Disease"/>
            <person name="Wu L."/>
            <person name="Ma J."/>
        </authorList>
    </citation>
    <scope>NUCLEOTIDE SEQUENCE [LARGE SCALE GENOMIC DNA]</scope>
    <source>
        <strain evidence="18 19">JCM 14560</strain>
    </source>
</reference>
<dbReference type="PANTHER" id="PTHR46417">
    <property type="entry name" value="TRNA (GUANINE-N(1)-)-METHYLTRANSFERASE"/>
    <property type="match status" value="1"/>
</dbReference>
<dbReference type="Gene3D" id="1.10.1270.20">
    <property type="entry name" value="tRNA(m1g37)methyltransferase, domain 2"/>
    <property type="match status" value="1"/>
</dbReference>
<dbReference type="EC" id="2.1.1.228" evidence="5 15"/>
<evidence type="ECO:0000256" key="7">
    <source>
        <dbReference type="ARBA" id="ARBA00022490"/>
    </source>
</evidence>
<keyword evidence="9 15" id="KW-0808">Transferase</keyword>
<feature type="domain" description="tRNA methyltransferase TRMD/TRM10-type" evidence="17">
    <location>
        <begin position="4"/>
        <end position="237"/>
    </location>
</feature>
<dbReference type="PIRSF" id="PIRSF000386">
    <property type="entry name" value="tRNA_mtase"/>
    <property type="match status" value="1"/>
</dbReference>
<evidence type="ECO:0000256" key="4">
    <source>
        <dbReference type="ARBA" id="ARBA00011738"/>
    </source>
</evidence>
<dbReference type="InterPro" id="IPR029028">
    <property type="entry name" value="Alpha/beta_knot_MTases"/>
</dbReference>
<evidence type="ECO:0000256" key="11">
    <source>
        <dbReference type="ARBA" id="ARBA00022694"/>
    </source>
</evidence>
<evidence type="ECO:0000256" key="16">
    <source>
        <dbReference type="RuleBase" id="RU003464"/>
    </source>
</evidence>
<dbReference type="CDD" id="cd18080">
    <property type="entry name" value="TrmD-like"/>
    <property type="match status" value="1"/>
</dbReference>
<evidence type="ECO:0000256" key="8">
    <source>
        <dbReference type="ARBA" id="ARBA00022603"/>
    </source>
</evidence>
<feature type="binding site" evidence="15">
    <location>
        <begin position="141"/>
        <end position="146"/>
    </location>
    <ligand>
        <name>S-adenosyl-L-methionine</name>
        <dbReference type="ChEBI" id="CHEBI:59789"/>
    </ligand>
</feature>
<keyword evidence="11 15" id="KW-0819">tRNA processing</keyword>
<dbReference type="HAMAP" id="MF_00605">
    <property type="entry name" value="TrmD"/>
    <property type="match status" value="1"/>
</dbReference>
<dbReference type="InterPro" id="IPR002649">
    <property type="entry name" value="tRNA_m1G_MeTrfase_TrmD"/>
</dbReference>
<dbReference type="PANTHER" id="PTHR46417:SF1">
    <property type="entry name" value="TRNA (GUANINE-N(1)-)-METHYLTRANSFERASE"/>
    <property type="match status" value="1"/>
</dbReference>
<evidence type="ECO:0000256" key="3">
    <source>
        <dbReference type="ARBA" id="ARBA00007630"/>
    </source>
</evidence>
<evidence type="ECO:0000313" key="19">
    <source>
        <dbReference type="Proteomes" id="UP001422759"/>
    </source>
</evidence>
<evidence type="ECO:0000256" key="10">
    <source>
        <dbReference type="ARBA" id="ARBA00022691"/>
    </source>
</evidence>
<evidence type="ECO:0000256" key="12">
    <source>
        <dbReference type="ARBA" id="ARBA00029736"/>
    </source>
</evidence>
<dbReference type="NCBIfam" id="NF000648">
    <property type="entry name" value="PRK00026.1"/>
    <property type="match status" value="1"/>
</dbReference>
<dbReference type="InterPro" id="IPR016009">
    <property type="entry name" value="tRNA_MeTrfase_TRMD/TRM10"/>
</dbReference>
<dbReference type="SUPFAM" id="SSF75217">
    <property type="entry name" value="alpha/beta knot"/>
    <property type="match status" value="1"/>
</dbReference>
<dbReference type="EMBL" id="BAAANT010000026">
    <property type="protein sequence ID" value="GAA2149436.1"/>
    <property type="molecule type" value="Genomic_DNA"/>
</dbReference>
<comment type="subcellular location">
    <subcellularLocation>
        <location evidence="2 15 16">Cytoplasm</location>
    </subcellularLocation>
</comment>
<keyword evidence="19" id="KW-1185">Reference proteome</keyword>
<name>A0ABN2ZX48_9ACTN</name>
<comment type="function">
    <text evidence="1 15 16">Specifically methylates guanosine-37 in various tRNAs.</text>
</comment>
<dbReference type="Proteomes" id="UP001422759">
    <property type="component" value="Unassembled WGS sequence"/>
</dbReference>
<keyword evidence="7 15" id="KW-0963">Cytoplasm</keyword>
<evidence type="ECO:0000259" key="17">
    <source>
        <dbReference type="Pfam" id="PF01746"/>
    </source>
</evidence>
<comment type="similarity">
    <text evidence="3 15 16">Belongs to the RNA methyltransferase TrmD family.</text>
</comment>
<sequence length="275" mass="30241">MSEMRIDVVTIFPEYLEPLNVSLVGKARARGQLDVHLHDLRGWTTDIHRTVDDTPYGGGPGMVMKPEPWGAALDAVLAQGPEGTVPTLVVPTPSGRPFTQELAQELAGQPWLAFAPARYEGIDRRVIEEAADRMPVVEASIGDYVLAGGEVAVLVMVEAIARLLPGVLGNAESHRDDSFAPGAMADLLEGPVYTKPAEWRGREVPEVLLSGHHGKIARWRRDQAFARTLANRPDLVERWQNGTFDKKDREALSILGLLWDEQLGRFRSAVEAVEE</sequence>
<keyword evidence="10 15" id="KW-0949">S-adenosyl-L-methionine</keyword>
<comment type="catalytic activity">
    <reaction evidence="14 15 16">
        <text>guanosine(37) in tRNA + S-adenosyl-L-methionine = N(1)-methylguanosine(37) in tRNA + S-adenosyl-L-homocysteine + H(+)</text>
        <dbReference type="Rhea" id="RHEA:36899"/>
        <dbReference type="Rhea" id="RHEA-COMP:10145"/>
        <dbReference type="Rhea" id="RHEA-COMP:10147"/>
        <dbReference type="ChEBI" id="CHEBI:15378"/>
        <dbReference type="ChEBI" id="CHEBI:57856"/>
        <dbReference type="ChEBI" id="CHEBI:59789"/>
        <dbReference type="ChEBI" id="CHEBI:73542"/>
        <dbReference type="ChEBI" id="CHEBI:74269"/>
        <dbReference type="EC" id="2.1.1.228"/>
    </reaction>
</comment>
<organism evidence="18 19">
    <name type="scientific">Kitasatospora kazusensis</name>
    <dbReference type="NCBI Taxonomy" id="407974"/>
    <lineage>
        <taxon>Bacteria</taxon>
        <taxon>Bacillati</taxon>
        <taxon>Actinomycetota</taxon>
        <taxon>Actinomycetes</taxon>
        <taxon>Kitasatosporales</taxon>
        <taxon>Streptomycetaceae</taxon>
        <taxon>Kitasatospora</taxon>
    </lineage>
</organism>
<comment type="caution">
    <text evidence="15">Lacks conserved residue(s) required for the propagation of feature annotation.</text>
</comment>
<evidence type="ECO:0000256" key="14">
    <source>
        <dbReference type="ARBA" id="ARBA00047783"/>
    </source>
</evidence>
<keyword evidence="8 15" id="KW-0489">Methyltransferase</keyword>
<evidence type="ECO:0000256" key="6">
    <source>
        <dbReference type="ARBA" id="ARBA00014679"/>
    </source>
</evidence>
<comment type="caution">
    <text evidence="18">The sequence shown here is derived from an EMBL/GenBank/DDBJ whole genome shotgun (WGS) entry which is preliminary data.</text>
</comment>
<protein>
    <recommendedName>
        <fullName evidence="6 15">tRNA (guanine-N(1)-)-methyltransferase</fullName>
        <ecNumber evidence="5 15">2.1.1.228</ecNumber>
    </recommendedName>
    <alternativeName>
        <fullName evidence="12 15">M1G-methyltransferase</fullName>
    </alternativeName>
    <alternativeName>
        <fullName evidence="13 15">tRNA [GM37] methyltransferase</fullName>
    </alternativeName>
</protein>
<proteinExistence type="inferred from homology"/>
<accession>A0ABN2ZX48</accession>
<evidence type="ECO:0000256" key="1">
    <source>
        <dbReference type="ARBA" id="ARBA00002634"/>
    </source>
</evidence>
<evidence type="ECO:0000256" key="2">
    <source>
        <dbReference type="ARBA" id="ARBA00004496"/>
    </source>
</evidence>
<dbReference type="InterPro" id="IPR023148">
    <property type="entry name" value="tRNA_m1G_MeTrfase_C_sf"/>
</dbReference>
<gene>
    <name evidence="15 18" type="primary">trmD</name>
    <name evidence="18" type="ORF">GCM10009760_42590</name>
</gene>
<dbReference type="Gene3D" id="3.40.1280.10">
    <property type="match status" value="1"/>
</dbReference>